<dbReference type="AlphaFoldDB" id="A0A371GXC7"/>
<protein>
    <recommendedName>
        <fullName evidence="3">Copia protein</fullName>
    </recommendedName>
</protein>
<evidence type="ECO:0008006" key="3">
    <source>
        <dbReference type="Google" id="ProtNLM"/>
    </source>
</evidence>
<evidence type="ECO:0000313" key="2">
    <source>
        <dbReference type="Proteomes" id="UP000257109"/>
    </source>
</evidence>
<evidence type="ECO:0000313" key="1">
    <source>
        <dbReference type="EMBL" id="RDX95204.1"/>
    </source>
</evidence>
<reference evidence="1" key="1">
    <citation type="submission" date="2018-05" db="EMBL/GenBank/DDBJ databases">
        <title>Draft genome of Mucuna pruriens seed.</title>
        <authorList>
            <person name="Nnadi N.E."/>
            <person name="Vos R."/>
            <person name="Hasami M.H."/>
            <person name="Devisetty U.K."/>
            <person name="Aguiy J.C."/>
        </authorList>
    </citation>
    <scope>NUCLEOTIDE SEQUENCE [LARGE SCALE GENOMIC DNA]</scope>
    <source>
        <strain evidence="1">JCA_2017</strain>
    </source>
</reference>
<proteinExistence type="predicted"/>
<dbReference type="Proteomes" id="UP000257109">
    <property type="component" value="Unassembled WGS sequence"/>
</dbReference>
<organism evidence="1 2">
    <name type="scientific">Mucuna pruriens</name>
    <name type="common">Velvet bean</name>
    <name type="synonym">Dolichos pruriens</name>
    <dbReference type="NCBI Taxonomy" id="157652"/>
    <lineage>
        <taxon>Eukaryota</taxon>
        <taxon>Viridiplantae</taxon>
        <taxon>Streptophyta</taxon>
        <taxon>Embryophyta</taxon>
        <taxon>Tracheophyta</taxon>
        <taxon>Spermatophyta</taxon>
        <taxon>Magnoliopsida</taxon>
        <taxon>eudicotyledons</taxon>
        <taxon>Gunneridae</taxon>
        <taxon>Pentapetalae</taxon>
        <taxon>rosids</taxon>
        <taxon>fabids</taxon>
        <taxon>Fabales</taxon>
        <taxon>Fabaceae</taxon>
        <taxon>Papilionoideae</taxon>
        <taxon>50 kb inversion clade</taxon>
        <taxon>NPAAA clade</taxon>
        <taxon>indigoferoid/millettioid clade</taxon>
        <taxon>Phaseoleae</taxon>
        <taxon>Mucuna</taxon>
    </lineage>
</organism>
<name>A0A371GXC7_MUCPR</name>
<dbReference type="EMBL" id="QJKJ01004184">
    <property type="protein sequence ID" value="RDX95204.1"/>
    <property type="molecule type" value="Genomic_DNA"/>
</dbReference>
<comment type="caution">
    <text evidence="1">The sequence shown here is derived from an EMBL/GenBank/DDBJ whole genome shotgun (WGS) entry which is preliminary data.</text>
</comment>
<accession>A0A371GXC7</accession>
<dbReference type="OrthoDB" id="1436114at2759"/>
<gene>
    <name evidence="1" type="ORF">CR513_22314</name>
</gene>
<feature type="non-terminal residue" evidence="1">
    <location>
        <position position="1"/>
    </location>
</feature>
<feature type="non-terminal residue" evidence="1">
    <location>
        <position position="77"/>
    </location>
</feature>
<keyword evidence="2" id="KW-1185">Reference proteome</keyword>
<sequence>RNSLVQSLLTEKVPFTTPVLLCDNLSIVSRSHNSIHIKLGIFFLQKKVLNKSLMVQHIPALDQNADISQNCFLLLDF</sequence>